<evidence type="ECO:0000313" key="2">
    <source>
        <dbReference type="Proteomes" id="UP000053244"/>
    </source>
</evidence>
<protein>
    <recommendedName>
        <fullName evidence="3">DUF1963 domain-containing protein</fullName>
    </recommendedName>
</protein>
<organism evidence="1 2">
    <name type="scientific">Actinoplanes awajinensis subsp. mycoplanecinus</name>
    <dbReference type="NCBI Taxonomy" id="135947"/>
    <lineage>
        <taxon>Bacteria</taxon>
        <taxon>Bacillati</taxon>
        <taxon>Actinomycetota</taxon>
        <taxon>Actinomycetes</taxon>
        <taxon>Micromonosporales</taxon>
        <taxon>Micromonosporaceae</taxon>
        <taxon>Actinoplanes</taxon>
    </lineage>
</organism>
<dbReference type="Proteomes" id="UP000053244">
    <property type="component" value="Unassembled WGS sequence"/>
</dbReference>
<dbReference type="SUPFAM" id="SSF103032">
    <property type="entry name" value="Hypothetical protein YwqG"/>
    <property type="match status" value="1"/>
</dbReference>
<dbReference type="RefSeq" id="WP_067698335.1">
    <property type="nucleotide sequence ID" value="NZ_LLZH01000284.1"/>
</dbReference>
<dbReference type="InterPro" id="IPR035948">
    <property type="entry name" value="YwqG-like_sf"/>
</dbReference>
<reference evidence="1 2" key="1">
    <citation type="submission" date="2015-10" db="EMBL/GenBank/DDBJ databases">
        <authorList>
            <person name="Gilbert D.G."/>
        </authorList>
    </citation>
    <scope>NUCLEOTIDE SEQUENCE [LARGE SCALE GENOMIC DNA]</scope>
    <source>
        <strain evidence="1 2">NRRL B-16712</strain>
    </source>
</reference>
<dbReference type="InterPro" id="IPR015315">
    <property type="entry name" value="DUF1963"/>
</dbReference>
<evidence type="ECO:0000313" key="1">
    <source>
        <dbReference type="EMBL" id="KUL28809.1"/>
    </source>
</evidence>
<dbReference type="AlphaFoldDB" id="A0A117MPL7"/>
<name>A0A117MPL7_9ACTN</name>
<sequence length="274" mass="29971">MDYHDQFLRAAAEQGVRRDEAARYADLVLRFRIRAGAGPDGVRAGRFGGLPHLPADIAWPCIRPGVPLPYLAAVDCAALPRIAGFALPAGGSLLFFLSPEAAMSSCSIPEEQQFARVVHVPAGAVTTPTGPPDDDCDDEPLTGPEHDLYARVEPDLPDWLEQSPEFLTDLEKQLTHDIPGMAQLTAVVDRLWPGRVPWIEDDLLVGGYSVSAQNSPETILAEDSSEEAVLREWVALAQFAAPHEEYVNGRFLIRHEDLAAGRFDQALSFCEFTE</sequence>
<evidence type="ECO:0008006" key="3">
    <source>
        <dbReference type="Google" id="ProtNLM"/>
    </source>
</evidence>
<dbReference type="Gene3D" id="2.30.320.10">
    <property type="entry name" value="YwqG-like"/>
    <property type="match status" value="1"/>
</dbReference>
<gene>
    <name evidence="1" type="ORF">ADL15_30365</name>
</gene>
<dbReference type="EMBL" id="LLZH01000284">
    <property type="protein sequence ID" value="KUL28809.1"/>
    <property type="molecule type" value="Genomic_DNA"/>
</dbReference>
<proteinExistence type="predicted"/>
<accession>A0A117MPL7</accession>
<dbReference type="OrthoDB" id="4775619at2"/>
<dbReference type="Pfam" id="PF09234">
    <property type="entry name" value="DUF1963"/>
    <property type="match status" value="1"/>
</dbReference>
<comment type="caution">
    <text evidence="1">The sequence shown here is derived from an EMBL/GenBank/DDBJ whole genome shotgun (WGS) entry which is preliminary data.</text>
</comment>
<keyword evidence="2" id="KW-1185">Reference proteome</keyword>